<proteinExistence type="predicted"/>
<organism evidence="4 5">
    <name type="scientific">Vermiconidia calcicola</name>
    <dbReference type="NCBI Taxonomy" id="1690605"/>
    <lineage>
        <taxon>Eukaryota</taxon>
        <taxon>Fungi</taxon>
        <taxon>Dikarya</taxon>
        <taxon>Ascomycota</taxon>
        <taxon>Pezizomycotina</taxon>
        <taxon>Dothideomycetes</taxon>
        <taxon>Dothideomycetidae</taxon>
        <taxon>Mycosphaerellales</taxon>
        <taxon>Extremaceae</taxon>
        <taxon>Vermiconidia</taxon>
    </lineage>
</organism>
<dbReference type="InterPro" id="IPR051609">
    <property type="entry name" value="NmrA/Isoflavone_reductase-like"/>
</dbReference>
<sequence>MKWNLLPVKNVSFQILWSRCPMRGLAYHCRSRLGPWRRKVSDKTDEGGLKKNPNVTVITTDYSPTSLAHAFTGQDAVLSLLGLSAIGDQQYALIEAAAKAGVKRFLPSEFGIDTASAQVLATVPPFRVRAELIDDIKAKQAAGSPMEWTAVVTGFFLDWGFHVGFLGLDVGKHTAEIWDDGDVPFTVSNLSLVARTVVKLLTDAAAYEASRNAYVYTGSATTTQKELLAATEKATNAKFEVTRVEGQKLIDESTTKLAGGDGAAVLPLVKAVAFARFDGEALTDLRKYGLFNEKFGIKEDSIEAMVKTLIEKWHELPYSRYVAPTVG</sequence>
<dbReference type="Pfam" id="PF05368">
    <property type="entry name" value="NmrA"/>
    <property type="match status" value="1"/>
</dbReference>
<dbReference type="AlphaFoldDB" id="A0AAV9QNN4"/>
<evidence type="ECO:0000259" key="3">
    <source>
        <dbReference type="Pfam" id="PF05368"/>
    </source>
</evidence>
<dbReference type="Gene3D" id="3.90.25.10">
    <property type="entry name" value="UDP-galactose 4-epimerase, domain 1"/>
    <property type="match status" value="1"/>
</dbReference>
<feature type="domain" description="NmrA-like" evidence="3">
    <location>
        <begin position="50"/>
        <end position="248"/>
    </location>
</feature>
<dbReference type="SUPFAM" id="SSF51735">
    <property type="entry name" value="NAD(P)-binding Rossmann-fold domains"/>
    <property type="match status" value="1"/>
</dbReference>
<evidence type="ECO:0000256" key="1">
    <source>
        <dbReference type="ARBA" id="ARBA00022857"/>
    </source>
</evidence>
<evidence type="ECO:0000313" key="4">
    <source>
        <dbReference type="EMBL" id="KAK5545876.1"/>
    </source>
</evidence>
<dbReference type="EMBL" id="JAXLQG010000001">
    <property type="protein sequence ID" value="KAK5545876.1"/>
    <property type="molecule type" value="Genomic_DNA"/>
</dbReference>
<dbReference type="Proteomes" id="UP001345827">
    <property type="component" value="Unassembled WGS sequence"/>
</dbReference>
<name>A0AAV9QNN4_9PEZI</name>
<gene>
    <name evidence="4" type="ORF">LTR25_000886</name>
</gene>
<dbReference type="GO" id="GO:0016491">
    <property type="term" value="F:oxidoreductase activity"/>
    <property type="evidence" value="ECO:0007669"/>
    <property type="project" value="UniProtKB-KW"/>
</dbReference>
<protein>
    <recommendedName>
        <fullName evidence="3">NmrA-like domain-containing protein</fullName>
    </recommendedName>
</protein>
<dbReference type="InterPro" id="IPR008030">
    <property type="entry name" value="NmrA-like"/>
</dbReference>
<keyword evidence="5" id="KW-1185">Reference proteome</keyword>
<evidence type="ECO:0000256" key="2">
    <source>
        <dbReference type="ARBA" id="ARBA00023002"/>
    </source>
</evidence>
<accession>A0AAV9QNN4</accession>
<dbReference type="PANTHER" id="PTHR47706">
    <property type="entry name" value="NMRA-LIKE FAMILY PROTEIN"/>
    <property type="match status" value="1"/>
</dbReference>
<dbReference type="PANTHER" id="PTHR47706:SF9">
    <property type="entry name" value="NMRA-LIKE DOMAIN-CONTAINING PROTEIN-RELATED"/>
    <property type="match status" value="1"/>
</dbReference>
<keyword evidence="2" id="KW-0560">Oxidoreductase</keyword>
<keyword evidence="1" id="KW-0521">NADP</keyword>
<dbReference type="Gene3D" id="3.40.50.720">
    <property type="entry name" value="NAD(P)-binding Rossmann-like Domain"/>
    <property type="match status" value="1"/>
</dbReference>
<comment type="caution">
    <text evidence="4">The sequence shown here is derived from an EMBL/GenBank/DDBJ whole genome shotgun (WGS) entry which is preliminary data.</text>
</comment>
<evidence type="ECO:0000313" key="5">
    <source>
        <dbReference type="Proteomes" id="UP001345827"/>
    </source>
</evidence>
<dbReference type="InterPro" id="IPR036291">
    <property type="entry name" value="NAD(P)-bd_dom_sf"/>
</dbReference>
<reference evidence="4 5" key="1">
    <citation type="submission" date="2023-06" db="EMBL/GenBank/DDBJ databases">
        <title>Black Yeasts Isolated from many extreme environments.</title>
        <authorList>
            <person name="Coleine C."/>
            <person name="Stajich J.E."/>
            <person name="Selbmann L."/>
        </authorList>
    </citation>
    <scope>NUCLEOTIDE SEQUENCE [LARGE SCALE GENOMIC DNA]</scope>
    <source>
        <strain evidence="4 5">CCFEE 5887</strain>
    </source>
</reference>